<keyword evidence="3" id="KW-1185">Reference proteome</keyword>
<dbReference type="Proteomes" id="UP000813444">
    <property type="component" value="Unassembled WGS sequence"/>
</dbReference>
<dbReference type="SUPFAM" id="SSF81383">
    <property type="entry name" value="F-box domain"/>
    <property type="match status" value="1"/>
</dbReference>
<name>A0A8K0SIG9_9HYPO</name>
<reference evidence="2" key="1">
    <citation type="journal article" date="2021" name="Nat. Commun.">
        <title>Genetic determinants of endophytism in the Arabidopsis root mycobiome.</title>
        <authorList>
            <person name="Mesny F."/>
            <person name="Miyauchi S."/>
            <person name="Thiergart T."/>
            <person name="Pickel B."/>
            <person name="Atanasova L."/>
            <person name="Karlsson M."/>
            <person name="Huettel B."/>
            <person name="Barry K.W."/>
            <person name="Haridas S."/>
            <person name="Chen C."/>
            <person name="Bauer D."/>
            <person name="Andreopoulos W."/>
            <person name="Pangilinan J."/>
            <person name="LaButti K."/>
            <person name="Riley R."/>
            <person name="Lipzen A."/>
            <person name="Clum A."/>
            <person name="Drula E."/>
            <person name="Henrissat B."/>
            <person name="Kohler A."/>
            <person name="Grigoriev I.V."/>
            <person name="Martin F.M."/>
            <person name="Hacquard S."/>
        </authorList>
    </citation>
    <scope>NUCLEOTIDE SEQUENCE</scope>
    <source>
        <strain evidence="2">MPI-CAGE-CH-0235</strain>
    </source>
</reference>
<dbReference type="AlphaFoldDB" id="A0A8K0SIG9"/>
<dbReference type="PROSITE" id="PS50181">
    <property type="entry name" value="FBOX"/>
    <property type="match status" value="1"/>
</dbReference>
<dbReference type="InterPro" id="IPR001810">
    <property type="entry name" value="F-box_dom"/>
</dbReference>
<dbReference type="OrthoDB" id="4430588at2759"/>
<dbReference type="Gene3D" id="1.20.1280.50">
    <property type="match status" value="1"/>
</dbReference>
<evidence type="ECO:0000259" key="1">
    <source>
        <dbReference type="PROSITE" id="PS50181"/>
    </source>
</evidence>
<comment type="caution">
    <text evidence="2">The sequence shown here is derived from an EMBL/GenBank/DDBJ whole genome shotgun (WGS) entry which is preliminary data.</text>
</comment>
<dbReference type="Pfam" id="PF00646">
    <property type="entry name" value="F-box"/>
    <property type="match status" value="1"/>
</dbReference>
<dbReference type="InterPro" id="IPR036047">
    <property type="entry name" value="F-box-like_dom_sf"/>
</dbReference>
<sequence length="169" mass="19213">MGFVQDSAYTQSSALLALPNELVLHIFAYVDTVDQLFLALSCKQLLHISSMKDLSIPCAPKHRAHSTSCFAMLAILRVLPPLNARGRADRTWAPCCDCHRYRPRRKSYWKIVGRRYHVNLHLSCKILSGYGGMVDSWSRKASFSYQCPECWCRERIGKYLSLICSAISP</sequence>
<dbReference type="EMBL" id="JAGPNK010000014">
    <property type="protein sequence ID" value="KAH7309016.1"/>
    <property type="molecule type" value="Genomic_DNA"/>
</dbReference>
<dbReference type="CDD" id="cd09917">
    <property type="entry name" value="F-box_SF"/>
    <property type="match status" value="1"/>
</dbReference>
<accession>A0A8K0SIG9</accession>
<proteinExistence type="predicted"/>
<evidence type="ECO:0000313" key="3">
    <source>
        <dbReference type="Proteomes" id="UP000813444"/>
    </source>
</evidence>
<protein>
    <recommendedName>
        <fullName evidence="1">F-box domain-containing protein</fullName>
    </recommendedName>
</protein>
<gene>
    <name evidence="2" type="ORF">B0I35DRAFT_90516</name>
</gene>
<evidence type="ECO:0000313" key="2">
    <source>
        <dbReference type="EMBL" id="KAH7309016.1"/>
    </source>
</evidence>
<organism evidence="2 3">
    <name type="scientific">Stachybotrys elegans</name>
    <dbReference type="NCBI Taxonomy" id="80388"/>
    <lineage>
        <taxon>Eukaryota</taxon>
        <taxon>Fungi</taxon>
        <taxon>Dikarya</taxon>
        <taxon>Ascomycota</taxon>
        <taxon>Pezizomycotina</taxon>
        <taxon>Sordariomycetes</taxon>
        <taxon>Hypocreomycetidae</taxon>
        <taxon>Hypocreales</taxon>
        <taxon>Stachybotryaceae</taxon>
        <taxon>Stachybotrys</taxon>
    </lineage>
</organism>
<feature type="domain" description="F-box" evidence="1">
    <location>
        <begin position="12"/>
        <end position="48"/>
    </location>
</feature>